<dbReference type="GO" id="GO:0019843">
    <property type="term" value="F:rRNA binding"/>
    <property type="evidence" value="ECO:0007669"/>
    <property type="project" value="TreeGrafter"/>
</dbReference>
<dbReference type="InterPro" id="IPR053940">
    <property type="entry name" value="UTP25_NTPase-like"/>
</dbReference>
<dbReference type="InterPro" id="IPR010678">
    <property type="entry name" value="UTP25"/>
</dbReference>
<feature type="compositionally biased region" description="Acidic residues" evidence="1">
    <location>
        <begin position="115"/>
        <end position="126"/>
    </location>
</feature>
<dbReference type="AlphaFoldDB" id="A0A2P2MEH6"/>
<proteinExistence type="predicted"/>
<sequence length="369" mass="41645">MHGKRRRVGRSLLSQRGLKRHNAPETFEAVEKEKQNRNIDETSACTSSPSSSGDLPEEECSLAASNGAELYNSLLMRLQSSNASLAHAYRKRKRGEEGKSDSEEEDNDSGSLSMPDDENAAEDGTDNESPRGDGMESKVQVTSTVGIVDGNDYTESEDDQYASDIDQEHNSDVIAHSASVASTSMSPFDIHLGYKFSDGEADRLSKRKWKYTWDVPAFDMLNCKWVGTGDCLIKDSSINPDNVLKSKLYKHWLDVYKKSGGDDFHSSRQRYFFSLCSSYRDILHSNKKPFYLKGMEEDLSVMDAYIMHSLNHIFKTRDLIKKNDSKVAKYQASSKDELLADNGFLDHGFTRPKVLHSLPLSFCYCCLWW</sequence>
<feature type="region of interest" description="Disordered" evidence="1">
    <location>
        <begin position="1"/>
        <end position="60"/>
    </location>
</feature>
<organism evidence="3">
    <name type="scientific">Rhizophora mucronata</name>
    <name type="common">Asiatic mangrove</name>
    <dbReference type="NCBI Taxonomy" id="61149"/>
    <lineage>
        <taxon>Eukaryota</taxon>
        <taxon>Viridiplantae</taxon>
        <taxon>Streptophyta</taxon>
        <taxon>Embryophyta</taxon>
        <taxon>Tracheophyta</taxon>
        <taxon>Spermatophyta</taxon>
        <taxon>Magnoliopsida</taxon>
        <taxon>eudicotyledons</taxon>
        <taxon>Gunneridae</taxon>
        <taxon>Pentapetalae</taxon>
        <taxon>rosids</taxon>
        <taxon>fabids</taxon>
        <taxon>Malpighiales</taxon>
        <taxon>Rhizophoraceae</taxon>
        <taxon>Rhizophora</taxon>
    </lineage>
</organism>
<reference evidence="3" key="1">
    <citation type="submission" date="2018-02" db="EMBL/GenBank/DDBJ databases">
        <title>Rhizophora mucronata_Transcriptome.</title>
        <authorList>
            <person name="Meera S.P."/>
            <person name="Sreeshan A."/>
            <person name="Augustine A."/>
        </authorList>
    </citation>
    <scope>NUCLEOTIDE SEQUENCE</scope>
    <source>
        <tissue evidence="3">Leaf</tissue>
    </source>
</reference>
<dbReference type="Pfam" id="PF22916">
    <property type="entry name" value="UTP25_NTPase-like"/>
    <property type="match status" value="1"/>
</dbReference>
<protein>
    <submittedName>
        <fullName evidence="3">U3 small nucleolar RNA-associated protein 25 isoform X2</fullName>
    </submittedName>
</protein>
<dbReference type="PANTHER" id="PTHR12933:SF0">
    <property type="entry name" value="U3 SMALL NUCLEOLAR RNA-ASSOCIATED PROTEIN 25 HOMOLOG"/>
    <property type="match status" value="1"/>
</dbReference>
<feature type="region of interest" description="Disordered" evidence="1">
    <location>
        <begin position="88"/>
        <end position="139"/>
    </location>
</feature>
<dbReference type="GO" id="GO:0032040">
    <property type="term" value="C:small-subunit processome"/>
    <property type="evidence" value="ECO:0007669"/>
    <property type="project" value="TreeGrafter"/>
</dbReference>
<evidence type="ECO:0000259" key="2">
    <source>
        <dbReference type="Pfam" id="PF22916"/>
    </source>
</evidence>
<feature type="domain" description="UTP25 NTP hydrolase-like" evidence="2">
    <location>
        <begin position="279"/>
        <end position="360"/>
    </location>
</feature>
<feature type="compositionally biased region" description="Basic and acidic residues" evidence="1">
    <location>
        <begin position="29"/>
        <end position="40"/>
    </location>
</feature>
<dbReference type="GO" id="GO:0034511">
    <property type="term" value="F:U3 snoRNA binding"/>
    <property type="evidence" value="ECO:0007669"/>
    <property type="project" value="InterPro"/>
</dbReference>
<evidence type="ECO:0000256" key="1">
    <source>
        <dbReference type="SAM" id="MobiDB-lite"/>
    </source>
</evidence>
<evidence type="ECO:0000313" key="3">
    <source>
        <dbReference type="EMBL" id="MBX28640.1"/>
    </source>
</evidence>
<accession>A0A2P2MEH6</accession>
<dbReference type="EMBL" id="GGEC01048156">
    <property type="protein sequence ID" value="MBX28640.1"/>
    <property type="molecule type" value="Transcribed_RNA"/>
</dbReference>
<dbReference type="GO" id="GO:0000462">
    <property type="term" value="P:maturation of SSU-rRNA from tricistronic rRNA transcript (SSU-rRNA, 5.8S rRNA, LSU-rRNA)"/>
    <property type="evidence" value="ECO:0007669"/>
    <property type="project" value="TreeGrafter"/>
</dbReference>
<dbReference type="PANTHER" id="PTHR12933">
    <property type="entry name" value="ORF PROTEIN-RELATED"/>
    <property type="match status" value="1"/>
</dbReference>
<name>A0A2P2MEH6_RHIMU</name>